<reference evidence="10 12" key="1">
    <citation type="submission" date="2017-12" db="EMBL/GenBank/DDBJ databases">
        <title>Phylogenetic diversity of female urinary microbiome.</title>
        <authorList>
            <person name="Thomas-White K."/>
            <person name="Wolfe A.J."/>
        </authorList>
    </citation>
    <scope>NUCLEOTIDE SEQUENCE [LARGE SCALE GENOMIC DNA]</scope>
    <source>
        <strain evidence="10 12">UMB0416</strain>
    </source>
</reference>
<dbReference type="AlphaFoldDB" id="A0A109WBT2"/>
<comment type="cofactor">
    <cofactor evidence="1 8">
        <name>Mg(2+)</name>
        <dbReference type="ChEBI" id="CHEBI:18420"/>
    </cofactor>
</comment>
<feature type="domain" description="PIN" evidence="9">
    <location>
        <begin position="2"/>
        <end position="121"/>
    </location>
</feature>
<dbReference type="GO" id="GO:0090729">
    <property type="term" value="F:toxin activity"/>
    <property type="evidence" value="ECO:0007669"/>
    <property type="project" value="UniProtKB-KW"/>
</dbReference>
<dbReference type="CDD" id="cd09881">
    <property type="entry name" value="PIN_VapC4-5_FitB-like"/>
    <property type="match status" value="1"/>
</dbReference>
<dbReference type="HAMAP" id="MF_00265">
    <property type="entry name" value="VapC_Nob1"/>
    <property type="match status" value="1"/>
</dbReference>
<protein>
    <recommendedName>
        <fullName evidence="8">Ribonuclease VapC</fullName>
        <shortName evidence="8">RNase VapC</shortName>
        <ecNumber evidence="8">3.1.-.-</ecNumber>
    </recommendedName>
    <alternativeName>
        <fullName evidence="8">Toxin VapC</fullName>
    </alternativeName>
</protein>
<dbReference type="EC" id="3.1.-.-" evidence="8"/>
<dbReference type="InterPro" id="IPR002716">
    <property type="entry name" value="PIN_dom"/>
</dbReference>
<comment type="function">
    <text evidence="8">Toxic component of a toxin-antitoxin (TA) system. An RNase.</text>
</comment>
<dbReference type="GO" id="GO:0004540">
    <property type="term" value="F:RNA nuclease activity"/>
    <property type="evidence" value="ECO:0007669"/>
    <property type="project" value="InterPro"/>
</dbReference>
<accession>A0A109WBT2</accession>
<gene>
    <name evidence="8 11" type="primary">vapC</name>
    <name evidence="10" type="ORF">CYJ96_07945</name>
    <name evidence="11" type="ORF">NCTC10465_00098</name>
</gene>
<name>A0A109WBT2_FAUOS</name>
<dbReference type="GO" id="GO:0004519">
    <property type="term" value="F:endonuclease activity"/>
    <property type="evidence" value="ECO:0007669"/>
    <property type="project" value="UniProtKB-KW"/>
</dbReference>
<evidence type="ECO:0000313" key="12">
    <source>
        <dbReference type="Proteomes" id="UP000234914"/>
    </source>
</evidence>
<keyword evidence="3 8" id="KW-0540">Nuclease</keyword>
<evidence type="ECO:0000313" key="13">
    <source>
        <dbReference type="Proteomes" id="UP000255230"/>
    </source>
</evidence>
<evidence type="ECO:0000256" key="1">
    <source>
        <dbReference type="ARBA" id="ARBA00001946"/>
    </source>
</evidence>
<dbReference type="SUPFAM" id="SSF88723">
    <property type="entry name" value="PIN domain-like"/>
    <property type="match status" value="1"/>
</dbReference>
<evidence type="ECO:0000256" key="2">
    <source>
        <dbReference type="ARBA" id="ARBA00022649"/>
    </source>
</evidence>
<keyword evidence="2 8" id="KW-1277">Toxin-antitoxin system</keyword>
<dbReference type="Gene3D" id="3.40.50.1010">
    <property type="entry name" value="5'-nuclease"/>
    <property type="match status" value="1"/>
</dbReference>
<dbReference type="PANTHER" id="PTHR33653:SF1">
    <property type="entry name" value="RIBONUCLEASE VAPC2"/>
    <property type="match status" value="1"/>
</dbReference>
<evidence type="ECO:0000256" key="3">
    <source>
        <dbReference type="ARBA" id="ARBA00022722"/>
    </source>
</evidence>
<keyword evidence="6 8" id="KW-0460">Magnesium</keyword>
<dbReference type="NCBIfam" id="NF010285">
    <property type="entry name" value="PRK13725.1"/>
    <property type="match status" value="1"/>
</dbReference>
<keyword evidence="8" id="KW-0800">Toxin</keyword>
<dbReference type="Proteomes" id="UP000234914">
    <property type="component" value="Unassembled WGS sequence"/>
</dbReference>
<evidence type="ECO:0000256" key="6">
    <source>
        <dbReference type="ARBA" id="ARBA00022842"/>
    </source>
</evidence>
<evidence type="ECO:0000259" key="9">
    <source>
        <dbReference type="SMART" id="SM00670"/>
    </source>
</evidence>
<dbReference type="RefSeq" id="WP_062332881.1">
    <property type="nucleotide sequence ID" value="NZ_CALTVS010000044.1"/>
</dbReference>
<dbReference type="GO" id="GO:0016787">
    <property type="term" value="F:hydrolase activity"/>
    <property type="evidence" value="ECO:0007669"/>
    <property type="project" value="UniProtKB-KW"/>
</dbReference>
<dbReference type="InterPro" id="IPR022907">
    <property type="entry name" value="VapC_family"/>
</dbReference>
<evidence type="ECO:0000256" key="4">
    <source>
        <dbReference type="ARBA" id="ARBA00022723"/>
    </source>
</evidence>
<keyword evidence="11" id="KW-0255">Endonuclease</keyword>
<sequence>MLTFMLDTNIAIHVIKQRPIAALNKFNQYAARICVSSITVAELYFGAENSQNLAKNLAQVDDFLSRLVILDYDSQAGSHYGNIYADLTKKGNVISENDMHIAGHARSRGLILVTNNLREFERVEGLRLDNWVS</sequence>
<evidence type="ECO:0000256" key="8">
    <source>
        <dbReference type="HAMAP-Rule" id="MF_00265"/>
    </source>
</evidence>
<feature type="binding site" evidence="8">
    <location>
        <position position="98"/>
    </location>
    <ligand>
        <name>Mg(2+)</name>
        <dbReference type="ChEBI" id="CHEBI:18420"/>
    </ligand>
</feature>
<evidence type="ECO:0000313" key="10">
    <source>
        <dbReference type="EMBL" id="PKZ68545.1"/>
    </source>
</evidence>
<dbReference type="PANTHER" id="PTHR33653">
    <property type="entry name" value="RIBONUCLEASE VAPC2"/>
    <property type="match status" value="1"/>
</dbReference>
<reference evidence="11 13" key="2">
    <citation type="submission" date="2018-06" db="EMBL/GenBank/DDBJ databases">
        <authorList>
            <consortium name="Pathogen Informatics"/>
            <person name="Doyle S."/>
        </authorList>
    </citation>
    <scope>NUCLEOTIDE SEQUENCE [LARGE SCALE GENOMIC DNA]</scope>
    <source>
        <strain evidence="11 13">NCTC10465</strain>
    </source>
</reference>
<dbReference type="Proteomes" id="UP000255230">
    <property type="component" value="Unassembled WGS sequence"/>
</dbReference>
<dbReference type="Pfam" id="PF01850">
    <property type="entry name" value="PIN"/>
    <property type="match status" value="1"/>
</dbReference>
<feature type="binding site" evidence="8">
    <location>
        <position position="7"/>
    </location>
    <ligand>
        <name>Mg(2+)</name>
        <dbReference type="ChEBI" id="CHEBI:18420"/>
    </ligand>
</feature>
<proteinExistence type="inferred from homology"/>
<keyword evidence="13" id="KW-1185">Reference proteome</keyword>
<keyword evidence="4 8" id="KW-0479">Metal-binding</keyword>
<evidence type="ECO:0000256" key="5">
    <source>
        <dbReference type="ARBA" id="ARBA00022801"/>
    </source>
</evidence>
<comment type="similarity">
    <text evidence="7 8">Belongs to the PINc/VapC protein family.</text>
</comment>
<dbReference type="EMBL" id="PKJS01000009">
    <property type="protein sequence ID" value="PKZ68545.1"/>
    <property type="molecule type" value="Genomic_DNA"/>
</dbReference>
<dbReference type="InterPro" id="IPR029060">
    <property type="entry name" value="PIN-like_dom_sf"/>
</dbReference>
<dbReference type="KEGG" id="mos:AXE82_06775"/>
<dbReference type="GeneID" id="35778810"/>
<keyword evidence="5 8" id="KW-0378">Hydrolase</keyword>
<dbReference type="SMART" id="SM00670">
    <property type="entry name" value="PINc"/>
    <property type="match status" value="1"/>
</dbReference>
<evidence type="ECO:0000256" key="7">
    <source>
        <dbReference type="ARBA" id="ARBA00038093"/>
    </source>
</evidence>
<dbReference type="InterPro" id="IPR050556">
    <property type="entry name" value="Type_II_TA_system_RNase"/>
</dbReference>
<dbReference type="EMBL" id="UGPY01000001">
    <property type="protein sequence ID" value="STY96349.1"/>
    <property type="molecule type" value="Genomic_DNA"/>
</dbReference>
<evidence type="ECO:0000313" key="11">
    <source>
        <dbReference type="EMBL" id="STY96349.1"/>
    </source>
</evidence>
<dbReference type="GO" id="GO:0000287">
    <property type="term" value="F:magnesium ion binding"/>
    <property type="evidence" value="ECO:0007669"/>
    <property type="project" value="UniProtKB-UniRule"/>
</dbReference>
<organism evidence="11 13">
    <name type="scientific">Faucicola osloensis</name>
    <name type="common">Moraxella osloensis</name>
    <dbReference type="NCBI Taxonomy" id="34062"/>
    <lineage>
        <taxon>Bacteria</taxon>
        <taxon>Pseudomonadati</taxon>
        <taxon>Pseudomonadota</taxon>
        <taxon>Gammaproteobacteria</taxon>
        <taxon>Moraxellales</taxon>
        <taxon>Moraxellaceae</taxon>
        <taxon>Faucicola</taxon>
    </lineage>
</organism>